<keyword evidence="5" id="KW-1185">Reference proteome</keyword>
<gene>
    <name evidence="4" type="ORF">KAK06_08510</name>
</gene>
<dbReference type="CDD" id="cd03468">
    <property type="entry name" value="PolY_like"/>
    <property type="match status" value="1"/>
</dbReference>
<feature type="signal peptide" evidence="3">
    <location>
        <begin position="1"/>
        <end position="17"/>
    </location>
</feature>
<dbReference type="Proteomes" id="UP000678374">
    <property type="component" value="Unassembled WGS sequence"/>
</dbReference>
<sequence length="522" mass="56148">MLWLGVHLPVLSLASLAAERGPAAAAEPLALIGQHRLLAVNAAARALGLAPGMKRATALALCPTLQLGAADEARDARALMDAAHRLMVFTPSVVLCPPQALLAELQPSLRCFGGLAALREQLLAALAPLAQALQLAWAPSAQGAAWLARWAPDDTAPAALTQAVLAPPPPPGGGYSRDPAWAALQQRLDALPASVLADSPAQAEALQALGLATLAEWRRQPRAGLARRFGPAPLDALDRAWGTSPDPRQPLQPPERFSEHLELPGRTDDVERLLEATTLLLGRLAAWARALQARVGRFTLMFHHETRLRAGPAGEAGAHTSPFTLALAEPSADPAHWRALLRERLAREPLAAPVLGLTLRCDEPVRRPGPPAALFDEPGASGEGLVRLLERLQARLGEHSVGRLAPRPEHRPEQASSTEPLPAWERTRSAPPPPAARLTRPAWLLPQPLPLPEQQARPWLDGQPLRLLAGPERIESGWWDGTPVARDYFIAQTPQQALLWIYRLRPAPPTGQPGWFLHGRFA</sequence>
<dbReference type="PANTHER" id="PTHR35369:SF2">
    <property type="entry name" value="BLR3025 PROTEIN"/>
    <property type="match status" value="1"/>
</dbReference>
<accession>A0A940YF41</accession>
<comment type="caution">
    <text evidence="4">The sequence shown here is derived from an EMBL/GenBank/DDBJ whole genome shotgun (WGS) entry which is preliminary data.</text>
</comment>
<dbReference type="InterPro" id="IPR043502">
    <property type="entry name" value="DNA/RNA_pol_sf"/>
</dbReference>
<dbReference type="AlphaFoldDB" id="A0A940YF41"/>
<protein>
    <submittedName>
        <fullName evidence="4">DNA polymerase Y family protein</fullName>
    </submittedName>
</protein>
<name>A0A940YF41_9BURK</name>
<dbReference type="InterPro" id="IPR050356">
    <property type="entry name" value="SulA_CellDiv_inhibitor"/>
</dbReference>
<dbReference type="RefSeq" id="WP_210801509.1">
    <property type="nucleotide sequence ID" value="NZ_JAGQDE010000005.1"/>
</dbReference>
<organism evidence="4 5">
    <name type="scientific">Ideonella aquatica</name>
    <dbReference type="NCBI Taxonomy" id="2824119"/>
    <lineage>
        <taxon>Bacteria</taxon>
        <taxon>Pseudomonadati</taxon>
        <taxon>Pseudomonadota</taxon>
        <taxon>Betaproteobacteria</taxon>
        <taxon>Burkholderiales</taxon>
        <taxon>Sphaerotilaceae</taxon>
        <taxon>Ideonella</taxon>
    </lineage>
</organism>
<dbReference type="SUPFAM" id="SSF56672">
    <property type="entry name" value="DNA/RNA polymerases"/>
    <property type="match status" value="1"/>
</dbReference>
<dbReference type="GO" id="GO:0006281">
    <property type="term" value="P:DNA repair"/>
    <property type="evidence" value="ECO:0007669"/>
    <property type="project" value="TreeGrafter"/>
</dbReference>
<feature type="region of interest" description="Disordered" evidence="2">
    <location>
        <begin position="399"/>
        <end position="438"/>
    </location>
</feature>
<feature type="compositionally biased region" description="Basic and acidic residues" evidence="2">
    <location>
        <begin position="399"/>
        <end position="413"/>
    </location>
</feature>
<reference evidence="4" key="1">
    <citation type="submission" date="2021-04" db="EMBL/GenBank/DDBJ databases">
        <title>The genome sequence of Ideonella sp. 4Y11.</title>
        <authorList>
            <person name="Liu Y."/>
        </authorList>
    </citation>
    <scope>NUCLEOTIDE SEQUENCE</scope>
    <source>
        <strain evidence="4">4Y11</strain>
    </source>
</reference>
<keyword evidence="1" id="KW-0227">DNA damage</keyword>
<evidence type="ECO:0000313" key="5">
    <source>
        <dbReference type="Proteomes" id="UP000678374"/>
    </source>
</evidence>
<feature type="region of interest" description="Disordered" evidence="2">
    <location>
        <begin position="237"/>
        <end position="262"/>
    </location>
</feature>
<dbReference type="Gene3D" id="3.40.1170.60">
    <property type="match status" value="1"/>
</dbReference>
<evidence type="ECO:0000313" key="4">
    <source>
        <dbReference type="EMBL" id="MBQ0959000.1"/>
    </source>
</evidence>
<dbReference type="PANTHER" id="PTHR35369">
    <property type="entry name" value="BLR3025 PROTEIN-RELATED"/>
    <property type="match status" value="1"/>
</dbReference>
<evidence type="ECO:0000256" key="1">
    <source>
        <dbReference type="ARBA" id="ARBA00022763"/>
    </source>
</evidence>
<proteinExistence type="predicted"/>
<dbReference type="EMBL" id="JAGQDE010000005">
    <property type="protein sequence ID" value="MBQ0959000.1"/>
    <property type="molecule type" value="Genomic_DNA"/>
</dbReference>
<feature type="chain" id="PRO_5037621083" evidence="3">
    <location>
        <begin position="18"/>
        <end position="522"/>
    </location>
</feature>
<evidence type="ECO:0000256" key="3">
    <source>
        <dbReference type="SAM" id="SignalP"/>
    </source>
</evidence>
<keyword evidence="3" id="KW-0732">Signal</keyword>
<evidence type="ECO:0000256" key="2">
    <source>
        <dbReference type="SAM" id="MobiDB-lite"/>
    </source>
</evidence>